<sequence>MNSKTTWLLNVLNNNTPNLLPTAANDDHSNIKLNCPISSNVSFLDLQIENREGQITISDHHKDSDEHYVLPFKSDHPRHTLPMLYQQRYFKQFGTHQLYANSIVNEDI</sequence>
<name>A0A816VDM5_9BILA</name>
<dbReference type="EMBL" id="CAJNRE010013608">
    <property type="protein sequence ID" value="CAF2119835.1"/>
    <property type="molecule type" value="Genomic_DNA"/>
</dbReference>
<dbReference type="EMBL" id="CAJOBI010002514">
    <property type="protein sequence ID" value="CAF3932327.1"/>
    <property type="molecule type" value="Genomic_DNA"/>
</dbReference>
<dbReference type="Proteomes" id="UP000676336">
    <property type="component" value="Unassembled WGS sequence"/>
</dbReference>
<protein>
    <submittedName>
        <fullName evidence="1">Uncharacterized protein</fullName>
    </submittedName>
</protein>
<evidence type="ECO:0000313" key="3">
    <source>
        <dbReference type="Proteomes" id="UP000663824"/>
    </source>
</evidence>
<reference evidence="1" key="1">
    <citation type="submission" date="2021-02" db="EMBL/GenBank/DDBJ databases">
        <authorList>
            <person name="Nowell W R."/>
        </authorList>
    </citation>
    <scope>NUCLEOTIDE SEQUENCE</scope>
</reference>
<dbReference type="Proteomes" id="UP000663824">
    <property type="component" value="Unassembled WGS sequence"/>
</dbReference>
<comment type="caution">
    <text evidence="1">The sequence shown here is derived from an EMBL/GenBank/DDBJ whole genome shotgun (WGS) entry which is preliminary data.</text>
</comment>
<evidence type="ECO:0000313" key="1">
    <source>
        <dbReference type="EMBL" id="CAF2119835.1"/>
    </source>
</evidence>
<organism evidence="1 3">
    <name type="scientific">Rotaria magnacalcarata</name>
    <dbReference type="NCBI Taxonomy" id="392030"/>
    <lineage>
        <taxon>Eukaryota</taxon>
        <taxon>Metazoa</taxon>
        <taxon>Spiralia</taxon>
        <taxon>Gnathifera</taxon>
        <taxon>Rotifera</taxon>
        <taxon>Eurotatoria</taxon>
        <taxon>Bdelloidea</taxon>
        <taxon>Philodinida</taxon>
        <taxon>Philodinidae</taxon>
        <taxon>Rotaria</taxon>
    </lineage>
</organism>
<gene>
    <name evidence="1" type="ORF">MBJ925_LOCUS25706</name>
    <name evidence="2" type="ORF">SMN809_LOCUS8263</name>
</gene>
<dbReference type="AlphaFoldDB" id="A0A816VDM5"/>
<evidence type="ECO:0000313" key="2">
    <source>
        <dbReference type="EMBL" id="CAF3932327.1"/>
    </source>
</evidence>
<proteinExistence type="predicted"/>
<accession>A0A816VDM5</accession>